<name>A0A849A7M3_9ACTN</name>
<feature type="transmembrane region" description="Helical" evidence="1">
    <location>
        <begin position="44"/>
        <end position="62"/>
    </location>
</feature>
<protein>
    <submittedName>
        <fullName evidence="2">Uncharacterized protein</fullName>
    </submittedName>
</protein>
<evidence type="ECO:0000313" key="2">
    <source>
        <dbReference type="EMBL" id="NNG36027.1"/>
    </source>
</evidence>
<keyword evidence="3" id="KW-1185">Reference proteome</keyword>
<keyword evidence="1" id="KW-1133">Transmembrane helix</keyword>
<sequence length="200" mass="22016">MTADAPDPKRPLPDPELPWWRLLVIPGLAAVAIGIALWAAGVPVPRLIGIAVTIGIVTWLLVRGATLNQHLWPEEPTVGPGWDRSSRIWEQPGLDAALDRPQFMAGRLLRTLRQESDALLIRRGLDPESDEARELLGPRTFQLLYADEAPVAQRAELRAIIARLTQLAATPQPGVPALQIPARLTARPARRFPSFGPRQQ</sequence>
<keyword evidence="1" id="KW-0812">Transmembrane</keyword>
<reference evidence="2 3" key="1">
    <citation type="submission" date="2020-05" db="EMBL/GenBank/DDBJ databases">
        <title>Nakamurella sp. DB0629 isolated from air conditioner.</title>
        <authorList>
            <person name="Kim D.H."/>
            <person name="Kim D.-U."/>
        </authorList>
    </citation>
    <scope>NUCLEOTIDE SEQUENCE [LARGE SCALE GENOMIC DNA]</scope>
    <source>
        <strain evidence="2 3">DB0629</strain>
    </source>
</reference>
<keyword evidence="1" id="KW-0472">Membrane</keyword>
<gene>
    <name evidence="2" type="ORF">HKD39_09935</name>
</gene>
<organism evidence="2 3">
    <name type="scientific">Nakamurella aerolata</name>
    <dbReference type="NCBI Taxonomy" id="1656892"/>
    <lineage>
        <taxon>Bacteria</taxon>
        <taxon>Bacillati</taxon>
        <taxon>Actinomycetota</taxon>
        <taxon>Actinomycetes</taxon>
        <taxon>Nakamurellales</taxon>
        <taxon>Nakamurellaceae</taxon>
        <taxon>Nakamurella</taxon>
    </lineage>
</organism>
<accession>A0A849A7M3</accession>
<comment type="caution">
    <text evidence="2">The sequence shown here is derived from an EMBL/GenBank/DDBJ whole genome shotgun (WGS) entry which is preliminary data.</text>
</comment>
<proteinExistence type="predicted"/>
<evidence type="ECO:0000256" key="1">
    <source>
        <dbReference type="SAM" id="Phobius"/>
    </source>
</evidence>
<evidence type="ECO:0000313" key="3">
    <source>
        <dbReference type="Proteomes" id="UP000562984"/>
    </source>
</evidence>
<feature type="transmembrane region" description="Helical" evidence="1">
    <location>
        <begin position="19"/>
        <end position="38"/>
    </location>
</feature>
<dbReference type="AlphaFoldDB" id="A0A849A7M3"/>
<dbReference type="Proteomes" id="UP000562984">
    <property type="component" value="Unassembled WGS sequence"/>
</dbReference>
<dbReference type="EMBL" id="JABEND010000004">
    <property type="protein sequence ID" value="NNG36027.1"/>
    <property type="molecule type" value="Genomic_DNA"/>
</dbReference>
<dbReference type="RefSeq" id="WP_171199688.1">
    <property type="nucleotide sequence ID" value="NZ_JABEND010000004.1"/>
</dbReference>